<gene>
    <name evidence="2" type="ORF">LIER_26267</name>
</gene>
<dbReference type="CDD" id="cd22160">
    <property type="entry name" value="F-box_AtFBL13-like"/>
    <property type="match status" value="1"/>
</dbReference>
<dbReference type="EMBL" id="BAABME010008127">
    <property type="protein sequence ID" value="GAA0172440.1"/>
    <property type="molecule type" value="Genomic_DNA"/>
</dbReference>
<feature type="domain" description="F-box" evidence="1">
    <location>
        <begin position="17"/>
        <end position="67"/>
    </location>
</feature>
<organism evidence="2 3">
    <name type="scientific">Lithospermum erythrorhizon</name>
    <name type="common">Purple gromwell</name>
    <name type="synonym">Lithospermum officinale var. erythrorhizon</name>
    <dbReference type="NCBI Taxonomy" id="34254"/>
    <lineage>
        <taxon>Eukaryota</taxon>
        <taxon>Viridiplantae</taxon>
        <taxon>Streptophyta</taxon>
        <taxon>Embryophyta</taxon>
        <taxon>Tracheophyta</taxon>
        <taxon>Spermatophyta</taxon>
        <taxon>Magnoliopsida</taxon>
        <taxon>eudicotyledons</taxon>
        <taxon>Gunneridae</taxon>
        <taxon>Pentapetalae</taxon>
        <taxon>asterids</taxon>
        <taxon>lamiids</taxon>
        <taxon>Boraginales</taxon>
        <taxon>Boraginaceae</taxon>
        <taxon>Boraginoideae</taxon>
        <taxon>Lithospermeae</taxon>
        <taxon>Lithospermum</taxon>
    </lineage>
</organism>
<evidence type="ECO:0000313" key="2">
    <source>
        <dbReference type="EMBL" id="GAA0172440.1"/>
    </source>
</evidence>
<accession>A0AAV3R9A7</accession>
<dbReference type="Pfam" id="PF00646">
    <property type="entry name" value="F-box"/>
    <property type="match status" value="1"/>
</dbReference>
<keyword evidence="3" id="KW-1185">Reference proteome</keyword>
<dbReference type="Pfam" id="PF24758">
    <property type="entry name" value="LRR_At5g56370"/>
    <property type="match status" value="1"/>
</dbReference>
<dbReference type="PANTHER" id="PTHR31900:SF34">
    <property type="entry name" value="EMB|CAB62440.1-RELATED"/>
    <property type="match status" value="1"/>
</dbReference>
<dbReference type="InterPro" id="IPR006566">
    <property type="entry name" value="FBD"/>
</dbReference>
<reference evidence="2 3" key="1">
    <citation type="submission" date="2024-01" db="EMBL/GenBank/DDBJ databases">
        <title>The complete chloroplast genome sequence of Lithospermum erythrorhizon: insights into the phylogenetic relationship among Boraginaceae species and the maternal lineages of purple gromwells.</title>
        <authorList>
            <person name="Okada T."/>
            <person name="Watanabe K."/>
        </authorList>
    </citation>
    <scope>NUCLEOTIDE SEQUENCE [LARGE SCALE GENOMIC DNA]</scope>
</reference>
<name>A0AAV3R9A7_LITER</name>
<protein>
    <recommendedName>
        <fullName evidence="1">F-box domain-containing protein</fullName>
    </recommendedName>
</protein>
<evidence type="ECO:0000259" key="1">
    <source>
        <dbReference type="PROSITE" id="PS50181"/>
    </source>
</evidence>
<dbReference type="PANTHER" id="PTHR31900">
    <property type="entry name" value="F-BOX/RNI SUPERFAMILY PROTEIN-RELATED"/>
    <property type="match status" value="1"/>
</dbReference>
<evidence type="ECO:0000313" key="3">
    <source>
        <dbReference type="Proteomes" id="UP001454036"/>
    </source>
</evidence>
<dbReference type="InterPro" id="IPR055411">
    <property type="entry name" value="LRR_FXL15/At3g58940/PEG3-like"/>
</dbReference>
<dbReference type="InterPro" id="IPR036047">
    <property type="entry name" value="F-box-like_dom_sf"/>
</dbReference>
<dbReference type="Pfam" id="PF08387">
    <property type="entry name" value="FBD"/>
    <property type="match status" value="1"/>
</dbReference>
<dbReference type="InterPro" id="IPR050232">
    <property type="entry name" value="FBL13/AtMIF1-like"/>
</dbReference>
<dbReference type="Proteomes" id="UP001454036">
    <property type="component" value="Unassembled WGS sequence"/>
</dbReference>
<proteinExistence type="predicted"/>
<dbReference type="SMART" id="SM00579">
    <property type="entry name" value="FBD"/>
    <property type="match status" value="1"/>
</dbReference>
<dbReference type="SUPFAM" id="SSF81383">
    <property type="entry name" value="F-box domain"/>
    <property type="match status" value="1"/>
</dbReference>
<dbReference type="AlphaFoldDB" id="A0AAV3R9A7"/>
<dbReference type="Gene3D" id="3.80.10.10">
    <property type="entry name" value="Ribonuclease Inhibitor"/>
    <property type="match status" value="1"/>
</dbReference>
<comment type="caution">
    <text evidence="2">The sequence shown here is derived from an EMBL/GenBank/DDBJ whole genome shotgun (WGS) entry which is preliminary data.</text>
</comment>
<dbReference type="SUPFAM" id="SSF52047">
    <property type="entry name" value="RNI-like"/>
    <property type="match status" value="1"/>
</dbReference>
<dbReference type="InterPro" id="IPR053781">
    <property type="entry name" value="F-box_AtFBL13-like"/>
</dbReference>
<dbReference type="PROSITE" id="PS50181">
    <property type="entry name" value="FBOX"/>
    <property type="match status" value="1"/>
</dbReference>
<dbReference type="InterPro" id="IPR001810">
    <property type="entry name" value="F-box_dom"/>
</dbReference>
<sequence>MSISTSKSTPQLQESAVDRLSNLPDTILSHILSFLPTENAFATTILSSRYKFLWKNTSNLSFCYTQYPYDDLYMYDSDTNTGRFMEFVHFVNRTLLLHDNICIDKFSLDILERNVLYDYNTREFIASWISASVARNVKDLVIAGRQKMYRTRIDFLRFELPSCAYTCKSLEVMHLSGVVILDPYGLVCLPNLRTLRLEDVLIISDESLKKLLSGCLSLKTLYILRGCNDRVVTLTVRSPTLEHLTITIYGRELNYDDTHEEECIKLELDVPALKYLCIHDKMVNDISVEDMPSLVEVKIRLSLQFFEKQLGCNWSGIDNIFRSIGSMKLLSLDEFTMMALSHSGLSPKLERLANLTLTVGCCKWSSLQGLLEVSDSLEYLALNIVLYFDDEHQHETCWTKPKKMAACLSCLKEMSVEGFSGRDDELAMLGYILQNASLLETMKITASSSLNLRKNHKLLQKVSKFRRASTMCEVIFR</sequence>
<dbReference type="InterPro" id="IPR032675">
    <property type="entry name" value="LRR_dom_sf"/>
</dbReference>